<reference evidence="2 3" key="1">
    <citation type="submission" date="2016-07" db="EMBL/GenBank/DDBJ databases">
        <title>Pervasive Adenine N6-methylation of Active Genes in Fungi.</title>
        <authorList>
            <consortium name="DOE Joint Genome Institute"/>
            <person name="Mondo S.J."/>
            <person name="Dannebaum R.O."/>
            <person name="Kuo R.C."/>
            <person name="Labutti K."/>
            <person name="Haridas S."/>
            <person name="Kuo A."/>
            <person name="Salamov A."/>
            <person name="Ahrendt S.R."/>
            <person name="Lipzen A."/>
            <person name="Sullivan W."/>
            <person name="Andreopoulos W.B."/>
            <person name="Clum A."/>
            <person name="Lindquist E."/>
            <person name="Daum C."/>
            <person name="Ramamoorthy G.K."/>
            <person name="Gryganskyi A."/>
            <person name="Culley D."/>
            <person name="Magnuson J.K."/>
            <person name="James T.Y."/>
            <person name="O'Malley M.A."/>
            <person name="Stajich J.E."/>
            <person name="Spatafora J.W."/>
            <person name="Visel A."/>
            <person name="Grigoriev I.V."/>
        </authorList>
    </citation>
    <scope>NUCLEOTIDE SEQUENCE [LARGE SCALE GENOMIC DNA]</scope>
    <source>
        <strain evidence="2 3">NRRL 3301</strain>
    </source>
</reference>
<dbReference type="EMBL" id="MCGT01000002">
    <property type="protein sequence ID" value="ORX61937.1"/>
    <property type="molecule type" value="Genomic_DNA"/>
</dbReference>
<sequence length="131" mass="14625">MHTEHMSLKKRKSCTMQDEPWLPAEEPSTKRCHTEYGTPESMKLDDDIHDFVAPCFMPPAHSVHLSSNATTQAYHRPTTPPLSMTLAHYSESAGGYTQTQVKSSDHISSSICTGMTPVYRAPTDRWGSCLI</sequence>
<accession>A0A1X2GV68</accession>
<dbReference type="OrthoDB" id="2245921at2759"/>
<keyword evidence="3" id="KW-1185">Reference proteome</keyword>
<evidence type="ECO:0000313" key="2">
    <source>
        <dbReference type="EMBL" id="ORX61937.1"/>
    </source>
</evidence>
<gene>
    <name evidence="2" type="ORF">DM01DRAFT_1403669</name>
</gene>
<comment type="caution">
    <text evidence="2">The sequence shown here is derived from an EMBL/GenBank/DDBJ whole genome shotgun (WGS) entry which is preliminary data.</text>
</comment>
<dbReference type="AlphaFoldDB" id="A0A1X2GV68"/>
<name>A0A1X2GV68_9FUNG</name>
<evidence type="ECO:0000256" key="1">
    <source>
        <dbReference type="SAM" id="MobiDB-lite"/>
    </source>
</evidence>
<organism evidence="2 3">
    <name type="scientific">Hesseltinella vesiculosa</name>
    <dbReference type="NCBI Taxonomy" id="101127"/>
    <lineage>
        <taxon>Eukaryota</taxon>
        <taxon>Fungi</taxon>
        <taxon>Fungi incertae sedis</taxon>
        <taxon>Mucoromycota</taxon>
        <taxon>Mucoromycotina</taxon>
        <taxon>Mucoromycetes</taxon>
        <taxon>Mucorales</taxon>
        <taxon>Cunninghamellaceae</taxon>
        <taxon>Hesseltinella</taxon>
    </lineage>
</organism>
<feature type="region of interest" description="Disordered" evidence="1">
    <location>
        <begin position="1"/>
        <end position="39"/>
    </location>
</feature>
<evidence type="ECO:0000313" key="3">
    <source>
        <dbReference type="Proteomes" id="UP000242146"/>
    </source>
</evidence>
<dbReference type="Proteomes" id="UP000242146">
    <property type="component" value="Unassembled WGS sequence"/>
</dbReference>
<proteinExistence type="predicted"/>
<protein>
    <submittedName>
        <fullName evidence="2">Uncharacterized protein</fullName>
    </submittedName>
</protein>